<feature type="domain" description="Cyclic nucleotide-binding" evidence="4">
    <location>
        <begin position="51"/>
        <end position="119"/>
    </location>
</feature>
<dbReference type="InterPro" id="IPR012318">
    <property type="entry name" value="HTH_CRP"/>
</dbReference>
<dbReference type="SUPFAM" id="SSF51206">
    <property type="entry name" value="cAMP-binding domain-like"/>
    <property type="match status" value="1"/>
</dbReference>
<evidence type="ECO:0000256" key="3">
    <source>
        <dbReference type="ARBA" id="ARBA00023163"/>
    </source>
</evidence>
<keyword evidence="3" id="KW-0804">Transcription</keyword>
<proteinExistence type="predicted"/>
<evidence type="ECO:0000256" key="2">
    <source>
        <dbReference type="ARBA" id="ARBA00023125"/>
    </source>
</evidence>
<dbReference type="GO" id="GO:0003677">
    <property type="term" value="F:DNA binding"/>
    <property type="evidence" value="ECO:0007669"/>
    <property type="project" value="UniProtKB-KW"/>
</dbReference>
<keyword evidence="2" id="KW-0238">DNA-binding</keyword>
<dbReference type="Proteomes" id="UP000244369">
    <property type="component" value="Chromosome"/>
</dbReference>
<dbReference type="Pfam" id="PF13545">
    <property type="entry name" value="HTH_Crp_2"/>
    <property type="match status" value="1"/>
</dbReference>
<dbReference type="AlphaFoldDB" id="A0A2S1ER49"/>
<dbReference type="PANTHER" id="PTHR24567:SF26">
    <property type="entry name" value="REGULATORY PROTEIN YEIL"/>
    <property type="match status" value="1"/>
</dbReference>
<dbReference type="Gene3D" id="1.10.10.10">
    <property type="entry name" value="Winged helix-like DNA-binding domain superfamily/Winged helix DNA-binding domain"/>
    <property type="match status" value="1"/>
</dbReference>
<feature type="domain" description="HTH crp-type" evidence="5">
    <location>
        <begin position="150"/>
        <end position="221"/>
    </location>
</feature>
<dbReference type="EMBL" id="CP027805">
    <property type="protein sequence ID" value="AWD62464.1"/>
    <property type="molecule type" value="Genomic_DNA"/>
</dbReference>
<dbReference type="SUPFAM" id="SSF46785">
    <property type="entry name" value="Winged helix' DNA-binding domain"/>
    <property type="match status" value="1"/>
</dbReference>
<evidence type="ECO:0000259" key="4">
    <source>
        <dbReference type="PROSITE" id="PS50042"/>
    </source>
</evidence>
<dbReference type="Gene3D" id="2.60.120.10">
    <property type="entry name" value="Jelly Rolls"/>
    <property type="match status" value="1"/>
</dbReference>
<dbReference type="InterPro" id="IPR036390">
    <property type="entry name" value="WH_DNA-bd_sf"/>
</dbReference>
<sequence length="226" mass="26360">MKNKDYIHRVPLFNDLSNEGKEYLKSLLHHKALNKGDLIFSPNSQDELIQDELIIVVLGQMKVYKLNKDGKEHIIRIIGAGDYGGENYLFDLENTSVYGIALTKTEVYILYKADFHKLLKIDHQVGQNLLKLNAKKSVELERQAQLLSFYRVDVRLVAYLEDLYNDTYNEEENSITLPMSLKDLASYLGTSAENLSRCFKDFETKGWIERHHRKIIIKPAFWEEFK</sequence>
<dbReference type="PROSITE" id="PS50042">
    <property type="entry name" value="CNMP_BINDING_3"/>
    <property type="match status" value="1"/>
</dbReference>
<protein>
    <submittedName>
        <fullName evidence="6">Crp/Fnr family transcriptional regulator</fullName>
    </submittedName>
</protein>
<dbReference type="PANTHER" id="PTHR24567">
    <property type="entry name" value="CRP FAMILY TRANSCRIPTIONAL REGULATORY PROTEIN"/>
    <property type="match status" value="1"/>
</dbReference>
<dbReference type="GO" id="GO:0003700">
    <property type="term" value="F:DNA-binding transcription factor activity"/>
    <property type="evidence" value="ECO:0007669"/>
    <property type="project" value="TreeGrafter"/>
</dbReference>
<gene>
    <name evidence="6" type="ORF">LWHH1689_1156</name>
</gene>
<reference evidence="6 7" key="1">
    <citation type="submission" date="2018-03" db="EMBL/GenBank/DDBJ databases">
        <title>Complete Genome Sequence of the Chinese traditional Highland Barley wine Isolate Lactobacillus reuteri WHH1689.</title>
        <authorList>
            <person name="Chen S."/>
            <person name="Chen L."/>
            <person name="Chen L."/>
            <person name="Li Y."/>
        </authorList>
    </citation>
    <scope>NUCLEOTIDE SEQUENCE [LARGE SCALE GENOMIC DNA]</scope>
    <source>
        <strain evidence="6 7">WHH1689</strain>
    </source>
</reference>
<dbReference type="CDD" id="cd00038">
    <property type="entry name" value="CAP_ED"/>
    <property type="match status" value="1"/>
</dbReference>
<dbReference type="GO" id="GO:0005829">
    <property type="term" value="C:cytosol"/>
    <property type="evidence" value="ECO:0007669"/>
    <property type="project" value="TreeGrafter"/>
</dbReference>
<dbReference type="InterPro" id="IPR000595">
    <property type="entry name" value="cNMP-bd_dom"/>
</dbReference>
<name>A0A2S1ER49_LIMRT</name>
<dbReference type="Pfam" id="PF00027">
    <property type="entry name" value="cNMP_binding"/>
    <property type="match status" value="1"/>
</dbReference>
<dbReference type="SMART" id="SM00100">
    <property type="entry name" value="cNMP"/>
    <property type="match status" value="1"/>
</dbReference>
<evidence type="ECO:0000259" key="5">
    <source>
        <dbReference type="PROSITE" id="PS51063"/>
    </source>
</evidence>
<evidence type="ECO:0000313" key="6">
    <source>
        <dbReference type="EMBL" id="AWD62464.1"/>
    </source>
</evidence>
<dbReference type="InterPro" id="IPR050397">
    <property type="entry name" value="Env_Response_Regulators"/>
</dbReference>
<dbReference type="InterPro" id="IPR036388">
    <property type="entry name" value="WH-like_DNA-bd_sf"/>
</dbReference>
<keyword evidence="1" id="KW-0805">Transcription regulation</keyword>
<dbReference type="InterPro" id="IPR014710">
    <property type="entry name" value="RmlC-like_jellyroll"/>
</dbReference>
<dbReference type="PROSITE" id="PS51063">
    <property type="entry name" value="HTH_CRP_2"/>
    <property type="match status" value="1"/>
</dbReference>
<evidence type="ECO:0000313" key="7">
    <source>
        <dbReference type="Proteomes" id="UP000244369"/>
    </source>
</evidence>
<dbReference type="InterPro" id="IPR018490">
    <property type="entry name" value="cNMP-bd_dom_sf"/>
</dbReference>
<evidence type="ECO:0000256" key="1">
    <source>
        <dbReference type="ARBA" id="ARBA00023015"/>
    </source>
</evidence>
<dbReference type="SMART" id="SM00419">
    <property type="entry name" value="HTH_CRP"/>
    <property type="match status" value="1"/>
</dbReference>
<accession>A0A2S1ER49</accession>
<organism evidence="6 7">
    <name type="scientific">Limosilactobacillus reuteri</name>
    <name type="common">Lactobacillus reuteri</name>
    <dbReference type="NCBI Taxonomy" id="1598"/>
    <lineage>
        <taxon>Bacteria</taxon>
        <taxon>Bacillati</taxon>
        <taxon>Bacillota</taxon>
        <taxon>Bacilli</taxon>
        <taxon>Lactobacillales</taxon>
        <taxon>Lactobacillaceae</taxon>
        <taxon>Limosilactobacillus</taxon>
    </lineage>
</organism>